<dbReference type="InterPro" id="IPR001810">
    <property type="entry name" value="F-box_dom"/>
</dbReference>
<dbReference type="STRING" id="1231657.A0A1Y1ZTE5"/>
<sequence>MIPQHPGYSLTAKQTIPSPPHLQAVRRQRRASLLMARAGLAQLPAELQISVFGYLDHADLKSVRLASRAFRDNSEQFLFDRTIACARYQALGALQKISRHDIYQKYVKEIIFDGSVYEPQAASKVRVYINKCAAEAPTLNECFDAQKHSRFQRYKTLYREQEDMKTSLVLLQSLARALECMPNITSIVYSPVPRTVPAEAADMRDILPRGELPSINTPIPIGEHPDSYIARTQHGIHHLIGAVALAQYSGIRSFTVEACKGRGTEMNHHAFDFADESHLEAGKYFFGRLQKLVLNLSLRSSARGHQATVSPNLAVLLGEAKDLQELCFHICHWKDNESAHFGYMDERSLFSSLGLRNKWPNLRTLSLKGIYAAGPEISSLITGHQDTLTKVVLNHFSLVSGTWADIVDEVITNTNIPSFILHLVNETQVGEQRFRDMAYSIRETWRYEGFLAVDGGQRRFVSRRGGRIGGYMATH</sequence>
<dbReference type="OrthoDB" id="10262814at2759"/>
<gene>
    <name evidence="2" type="ORF">BCR34DRAFT_562004</name>
</gene>
<comment type="caution">
    <text evidence="2">The sequence shown here is derived from an EMBL/GenBank/DDBJ whole genome shotgun (WGS) entry which is preliminary data.</text>
</comment>
<protein>
    <recommendedName>
        <fullName evidence="1">F-box domain-containing protein</fullName>
    </recommendedName>
</protein>
<proteinExistence type="predicted"/>
<keyword evidence="3" id="KW-1185">Reference proteome</keyword>
<reference evidence="2 3" key="1">
    <citation type="submission" date="2016-07" db="EMBL/GenBank/DDBJ databases">
        <title>Pervasive Adenine N6-methylation of Active Genes in Fungi.</title>
        <authorList>
            <consortium name="DOE Joint Genome Institute"/>
            <person name="Mondo S.J."/>
            <person name="Dannebaum R.O."/>
            <person name="Kuo R.C."/>
            <person name="Labutti K."/>
            <person name="Haridas S."/>
            <person name="Kuo A."/>
            <person name="Salamov A."/>
            <person name="Ahrendt S.R."/>
            <person name="Lipzen A."/>
            <person name="Sullivan W."/>
            <person name="Andreopoulos W.B."/>
            <person name="Clum A."/>
            <person name="Lindquist E."/>
            <person name="Daum C."/>
            <person name="Ramamoorthy G.K."/>
            <person name="Gryganskyi A."/>
            <person name="Culley D."/>
            <person name="Magnuson J.K."/>
            <person name="James T.Y."/>
            <person name="O'Malley M.A."/>
            <person name="Stajich J.E."/>
            <person name="Spatafora J.W."/>
            <person name="Visel A."/>
            <person name="Grigoriev I.V."/>
        </authorList>
    </citation>
    <scope>NUCLEOTIDE SEQUENCE [LARGE SCALE GENOMIC DNA]</scope>
    <source>
        <strain evidence="2 3">CBS 115471</strain>
    </source>
</reference>
<evidence type="ECO:0000313" key="2">
    <source>
        <dbReference type="EMBL" id="ORY13504.1"/>
    </source>
</evidence>
<dbReference type="Proteomes" id="UP000193144">
    <property type="component" value="Unassembled WGS sequence"/>
</dbReference>
<dbReference type="PROSITE" id="PS50181">
    <property type="entry name" value="FBOX"/>
    <property type="match status" value="1"/>
</dbReference>
<dbReference type="InterPro" id="IPR036047">
    <property type="entry name" value="F-box-like_dom_sf"/>
</dbReference>
<name>A0A1Y1ZTE5_9PLEO</name>
<dbReference type="AlphaFoldDB" id="A0A1Y1ZTE5"/>
<organism evidence="2 3">
    <name type="scientific">Clohesyomyces aquaticus</name>
    <dbReference type="NCBI Taxonomy" id="1231657"/>
    <lineage>
        <taxon>Eukaryota</taxon>
        <taxon>Fungi</taxon>
        <taxon>Dikarya</taxon>
        <taxon>Ascomycota</taxon>
        <taxon>Pezizomycotina</taxon>
        <taxon>Dothideomycetes</taxon>
        <taxon>Pleosporomycetidae</taxon>
        <taxon>Pleosporales</taxon>
        <taxon>Lindgomycetaceae</taxon>
        <taxon>Clohesyomyces</taxon>
    </lineage>
</organism>
<evidence type="ECO:0000313" key="3">
    <source>
        <dbReference type="Proteomes" id="UP000193144"/>
    </source>
</evidence>
<dbReference type="CDD" id="cd09917">
    <property type="entry name" value="F-box_SF"/>
    <property type="match status" value="1"/>
</dbReference>
<dbReference type="Pfam" id="PF12937">
    <property type="entry name" value="F-box-like"/>
    <property type="match status" value="1"/>
</dbReference>
<dbReference type="EMBL" id="MCFA01000041">
    <property type="protein sequence ID" value="ORY13504.1"/>
    <property type="molecule type" value="Genomic_DNA"/>
</dbReference>
<accession>A0A1Y1ZTE5</accession>
<feature type="domain" description="F-box" evidence="1">
    <location>
        <begin position="37"/>
        <end position="82"/>
    </location>
</feature>
<dbReference type="SUPFAM" id="SSF81383">
    <property type="entry name" value="F-box domain"/>
    <property type="match status" value="1"/>
</dbReference>
<evidence type="ECO:0000259" key="1">
    <source>
        <dbReference type="PROSITE" id="PS50181"/>
    </source>
</evidence>